<dbReference type="Gene3D" id="2.60.120.10">
    <property type="entry name" value="Jelly Rolls"/>
    <property type="match status" value="3"/>
</dbReference>
<feature type="compositionally biased region" description="Basic and acidic residues" evidence="1">
    <location>
        <begin position="703"/>
        <end position="729"/>
    </location>
</feature>
<dbReference type="InterPro" id="IPR018488">
    <property type="entry name" value="cNMP-bd_CS"/>
</dbReference>
<dbReference type="Proteomes" id="UP001165065">
    <property type="component" value="Unassembled WGS sequence"/>
</dbReference>
<protein>
    <recommendedName>
        <fullName evidence="2">Cyclic nucleotide-binding domain-containing protein</fullName>
    </recommendedName>
</protein>
<dbReference type="PANTHER" id="PTHR24567">
    <property type="entry name" value="CRP FAMILY TRANSCRIPTIONAL REGULATORY PROTEIN"/>
    <property type="match status" value="1"/>
</dbReference>
<feature type="region of interest" description="Disordered" evidence="1">
    <location>
        <begin position="536"/>
        <end position="582"/>
    </location>
</feature>
<feature type="domain" description="Cyclic nucleotide-binding" evidence="2">
    <location>
        <begin position="295"/>
        <end position="389"/>
    </location>
</feature>
<dbReference type="SMART" id="SM00100">
    <property type="entry name" value="cNMP"/>
    <property type="match status" value="3"/>
</dbReference>
<dbReference type="InterPro" id="IPR050397">
    <property type="entry name" value="Env_Response_Regulators"/>
</dbReference>
<comment type="caution">
    <text evidence="3">The sequence shown here is derived from an EMBL/GenBank/DDBJ whole genome shotgun (WGS) entry which is preliminary data.</text>
</comment>
<dbReference type="InterPro" id="IPR014710">
    <property type="entry name" value="RmlC-like_jellyroll"/>
</dbReference>
<dbReference type="GO" id="GO:0005829">
    <property type="term" value="C:cytosol"/>
    <property type="evidence" value="ECO:0007669"/>
    <property type="project" value="TreeGrafter"/>
</dbReference>
<feature type="domain" description="Cyclic nucleotide-binding" evidence="2">
    <location>
        <begin position="23"/>
        <end position="143"/>
    </location>
</feature>
<sequence>MGGAASLPHLQAEKIKWVMSIPAFKGLPEEKLESVASKVKLVQYKVGEILIEEGTTGTLFGILVSGKLEISARGPGNKEIVLCQQLPGFFFGEAAIIGNTTTNATIKAKENSAILALTSKELEQLAVENSEVRSSLLRSVSLRMKQNLMKIPLFAQMEYVLERKKYFKLMGAFDLLSTLFEVEQFKTKETIFRAGDPGDKLYVVCEGCVRISSCDTPNGKELTLNLLTKDKVFGEIALLKETTRTATANAFESSILLSITREKFASLLEVFPRFEEIMLPILEERTGNTLKLLPPFDKLDKKRRNMVGQMSQFTSFMTGMTVVKENDRCDGLFLLVEGAVKVTATNDLGVVVTLAVVEKGSMLGELSILANRTRTATLTTLEPCRMLFIPTANIGPLFSVAPELVDDLINLANERRANCISILGKAFEEKVPQIDESQENKLHIYSLLRNEVVKHGGTKGRGGGDDSSSGKGGEVNEAGLHDATALQGQDVEAEVDMSVLLAENNTLRHESQFLDIQIFDLLSCIKLLEEGVAAVGSGAEQENRGRDARAGTGEDDGGGGKGAYRERAGEVGGAKSRHRRHSWPRIQASRQMEEIITIEEMSKGMIDRFSPKIMKRKLSIMEDGQVKSPSELLDLTNKATREGEDVAEIEDEEGESGKFEFDNYSSAAIAAASTLQNADETVGGTIANERKASITGIKYRRKSAPDSGRHSGERRKSFAEINMDHLSPK</sequence>
<keyword evidence="4" id="KW-1185">Reference proteome</keyword>
<dbReference type="CDD" id="cd00038">
    <property type="entry name" value="CAP_ED"/>
    <property type="match status" value="3"/>
</dbReference>
<gene>
    <name evidence="3" type="ORF">TrCOL_g11251</name>
</gene>
<feature type="region of interest" description="Disordered" evidence="1">
    <location>
        <begin position="696"/>
        <end position="729"/>
    </location>
</feature>
<feature type="domain" description="Cyclic nucleotide-binding" evidence="2">
    <location>
        <begin position="174"/>
        <end position="268"/>
    </location>
</feature>
<accession>A0A9W7L5B0</accession>
<dbReference type="GO" id="GO:0003700">
    <property type="term" value="F:DNA-binding transcription factor activity"/>
    <property type="evidence" value="ECO:0007669"/>
    <property type="project" value="TreeGrafter"/>
</dbReference>
<reference evidence="4" key="1">
    <citation type="journal article" date="2023" name="Commun. Biol.">
        <title>Genome analysis of Parmales, the sister group of diatoms, reveals the evolutionary specialization of diatoms from phago-mixotrophs to photoautotrophs.</title>
        <authorList>
            <person name="Ban H."/>
            <person name="Sato S."/>
            <person name="Yoshikawa S."/>
            <person name="Yamada K."/>
            <person name="Nakamura Y."/>
            <person name="Ichinomiya M."/>
            <person name="Sato N."/>
            <person name="Blanc-Mathieu R."/>
            <person name="Endo H."/>
            <person name="Kuwata A."/>
            <person name="Ogata H."/>
        </authorList>
    </citation>
    <scope>NUCLEOTIDE SEQUENCE [LARGE SCALE GENOMIC DNA]</scope>
</reference>
<dbReference type="SUPFAM" id="SSF51206">
    <property type="entry name" value="cAMP-binding domain-like"/>
    <property type="match status" value="3"/>
</dbReference>
<evidence type="ECO:0000259" key="2">
    <source>
        <dbReference type="PROSITE" id="PS50042"/>
    </source>
</evidence>
<dbReference type="EMBL" id="BRYA01000738">
    <property type="protein sequence ID" value="GMI31256.1"/>
    <property type="molecule type" value="Genomic_DNA"/>
</dbReference>
<dbReference type="PANTHER" id="PTHR24567:SF74">
    <property type="entry name" value="HTH-TYPE TRANSCRIPTIONAL REGULATOR ARCR"/>
    <property type="match status" value="1"/>
</dbReference>
<evidence type="ECO:0000313" key="3">
    <source>
        <dbReference type="EMBL" id="GMI31256.1"/>
    </source>
</evidence>
<dbReference type="PROSITE" id="PS00889">
    <property type="entry name" value="CNMP_BINDING_2"/>
    <property type="match status" value="2"/>
</dbReference>
<dbReference type="InterPro" id="IPR018490">
    <property type="entry name" value="cNMP-bd_dom_sf"/>
</dbReference>
<dbReference type="PROSITE" id="PS50042">
    <property type="entry name" value="CNMP_BINDING_3"/>
    <property type="match status" value="3"/>
</dbReference>
<dbReference type="Pfam" id="PF00027">
    <property type="entry name" value="cNMP_binding"/>
    <property type="match status" value="3"/>
</dbReference>
<evidence type="ECO:0000313" key="4">
    <source>
        <dbReference type="Proteomes" id="UP001165065"/>
    </source>
</evidence>
<dbReference type="AlphaFoldDB" id="A0A9W7L5B0"/>
<dbReference type="OrthoDB" id="196547at2759"/>
<proteinExistence type="predicted"/>
<evidence type="ECO:0000256" key="1">
    <source>
        <dbReference type="SAM" id="MobiDB-lite"/>
    </source>
</evidence>
<dbReference type="InterPro" id="IPR000595">
    <property type="entry name" value="cNMP-bd_dom"/>
</dbReference>
<feature type="region of interest" description="Disordered" evidence="1">
    <location>
        <begin position="455"/>
        <end position="476"/>
    </location>
</feature>
<organism evidence="3 4">
    <name type="scientific">Triparma columacea</name>
    <dbReference type="NCBI Taxonomy" id="722753"/>
    <lineage>
        <taxon>Eukaryota</taxon>
        <taxon>Sar</taxon>
        <taxon>Stramenopiles</taxon>
        <taxon>Ochrophyta</taxon>
        <taxon>Bolidophyceae</taxon>
        <taxon>Parmales</taxon>
        <taxon>Triparmaceae</taxon>
        <taxon>Triparma</taxon>
    </lineage>
</organism>
<name>A0A9W7L5B0_9STRA</name>